<organism evidence="4 5">
    <name type="scientific">Dyadobacter psychrotolerans</name>
    <dbReference type="NCBI Taxonomy" id="2541721"/>
    <lineage>
        <taxon>Bacteria</taxon>
        <taxon>Pseudomonadati</taxon>
        <taxon>Bacteroidota</taxon>
        <taxon>Cytophagia</taxon>
        <taxon>Cytophagales</taxon>
        <taxon>Spirosomataceae</taxon>
        <taxon>Dyadobacter</taxon>
    </lineage>
</organism>
<proteinExistence type="predicted"/>
<evidence type="ECO:0000259" key="3">
    <source>
        <dbReference type="Pfam" id="PF00294"/>
    </source>
</evidence>
<evidence type="ECO:0000256" key="1">
    <source>
        <dbReference type="ARBA" id="ARBA00022679"/>
    </source>
</evidence>
<dbReference type="AlphaFoldDB" id="A0A4R5DKE6"/>
<dbReference type="OrthoDB" id="9779730at2"/>
<keyword evidence="2 4" id="KW-0418">Kinase</keyword>
<accession>A0A4R5DKE6</accession>
<keyword evidence="1" id="KW-0808">Transferase</keyword>
<gene>
    <name evidence="4" type="ORF">E0F88_25725</name>
</gene>
<dbReference type="RefSeq" id="WP_131961162.1">
    <property type="nucleotide sequence ID" value="NZ_SMFL01000012.1"/>
</dbReference>
<evidence type="ECO:0000313" key="5">
    <source>
        <dbReference type="Proteomes" id="UP000294850"/>
    </source>
</evidence>
<dbReference type="Gene3D" id="3.40.1190.20">
    <property type="match status" value="1"/>
</dbReference>
<dbReference type="Pfam" id="PF00294">
    <property type="entry name" value="PfkB"/>
    <property type="match status" value="1"/>
</dbReference>
<protein>
    <submittedName>
        <fullName evidence="4">Ribokinase</fullName>
    </submittedName>
</protein>
<sequence>MYDICTIGHITLDKVVTSQSVKFMPGGTSFYFSKALEQFDLNYTLVTALGSEDSYIVDGLRNSGIEVRALLSEFTVHFENIYSHNQDHREQNVLHTAASFDVPQMPELDAAIFHLGPLLSDDISVALVKHLASKGEVSLDIQGYLRFVKDKKVYYRDWADKLEALPYITYLKANEFEMQAITGTSDVQEGARYLAEMGVREVIITLGSKGSVIYTDGVFHEVPAYKPAAIVDATGCGDTYMAGYLLQKVRGASIQQAGEFGAAMATLKIASSGPFSGSPEDVEAVIKEGIYAESISELEK</sequence>
<keyword evidence="5" id="KW-1185">Reference proteome</keyword>
<dbReference type="PANTHER" id="PTHR10584:SF166">
    <property type="entry name" value="RIBOKINASE"/>
    <property type="match status" value="1"/>
</dbReference>
<dbReference type="Proteomes" id="UP000294850">
    <property type="component" value="Unassembled WGS sequence"/>
</dbReference>
<dbReference type="GO" id="GO:0016301">
    <property type="term" value="F:kinase activity"/>
    <property type="evidence" value="ECO:0007669"/>
    <property type="project" value="UniProtKB-KW"/>
</dbReference>
<dbReference type="InterPro" id="IPR029056">
    <property type="entry name" value="Ribokinase-like"/>
</dbReference>
<name>A0A4R5DKE6_9BACT</name>
<feature type="domain" description="Carbohydrate kinase PfkB" evidence="3">
    <location>
        <begin position="14"/>
        <end position="279"/>
    </location>
</feature>
<reference evidence="4 5" key="1">
    <citation type="submission" date="2019-03" db="EMBL/GenBank/DDBJ databases">
        <title>Dyadobacter AR-3-6 sp. nov., isolated from arctic soil.</title>
        <authorList>
            <person name="Chaudhary D.K."/>
        </authorList>
    </citation>
    <scope>NUCLEOTIDE SEQUENCE [LARGE SCALE GENOMIC DNA]</scope>
    <source>
        <strain evidence="4 5">AR-3-6</strain>
    </source>
</reference>
<comment type="caution">
    <text evidence="4">The sequence shown here is derived from an EMBL/GenBank/DDBJ whole genome shotgun (WGS) entry which is preliminary data.</text>
</comment>
<dbReference type="PANTHER" id="PTHR10584">
    <property type="entry name" value="SUGAR KINASE"/>
    <property type="match status" value="1"/>
</dbReference>
<dbReference type="SUPFAM" id="SSF53613">
    <property type="entry name" value="Ribokinase-like"/>
    <property type="match status" value="1"/>
</dbReference>
<dbReference type="EMBL" id="SMFL01000012">
    <property type="protein sequence ID" value="TDE11315.1"/>
    <property type="molecule type" value="Genomic_DNA"/>
</dbReference>
<evidence type="ECO:0000256" key="2">
    <source>
        <dbReference type="ARBA" id="ARBA00022777"/>
    </source>
</evidence>
<dbReference type="InterPro" id="IPR011611">
    <property type="entry name" value="PfkB_dom"/>
</dbReference>
<evidence type="ECO:0000313" key="4">
    <source>
        <dbReference type="EMBL" id="TDE11315.1"/>
    </source>
</evidence>